<keyword evidence="8 12" id="KW-0175">Coiled coil</keyword>
<dbReference type="InterPro" id="IPR002303">
    <property type="entry name" value="Valyl-tRNA_ligase"/>
</dbReference>
<dbReference type="Pfam" id="PF08264">
    <property type="entry name" value="Anticodon_1"/>
    <property type="match status" value="1"/>
</dbReference>
<dbReference type="InterPro" id="IPR002300">
    <property type="entry name" value="aa-tRNA-synth_Ia"/>
</dbReference>
<accession>A0A368BQP1</accession>
<feature type="short sequence motif" description="'KMSKS' region" evidence="12">
    <location>
        <begin position="537"/>
        <end position="541"/>
    </location>
</feature>
<feature type="coiled-coil region" evidence="12">
    <location>
        <begin position="862"/>
        <end position="924"/>
    </location>
</feature>
<dbReference type="NCBIfam" id="NF004349">
    <property type="entry name" value="PRK05729.1"/>
    <property type="match status" value="1"/>
</dbReference>
<dbReference type="InterPro" id="IPR014729">
    <property type="entry name" value="Rossmann-like_a/b/a_fold"/>
</dbReference>
<evidence type="ECO:0000259" key="13">
    <source>
        <dbReference type="Pfam" id="PF00133"/>
    </source>
</evidence>
<name>A0A368BQP1_9GAMM</name>
<dbReference type="Pfam" id="PF00133">
    <property type="entry name" value="tRNA-synt_1"/>
    <property type="match status" value="1"/>
</dbReference>
<evidence type="ECO:0000313" key="16">
    <source>
        <dbReference type="EMBL" id="RCL39561.1"/>
    </source>
</evidence>
<feature type="domain" description="Methionyl/Valyl/Leucyl/Isoleucyl-tRNA synthetase anticodon-binding" evidence="14">
    <location>
        <begin position="656"/>
        <end position="795"/>
    </location>
</feature>
<feature type="domain" description="Valyl-tRNA synthetase tRNA-binding arm" evidence="15">
    <location>
        <begin position="866"/>
        <end position="928"/>
    </location>
</feature>
<dbReference type="InterPro" id="IPR009080">
    <property type="entry name" value="tRNAsynth_Ia_anticodon-bd"/>
</dbReference>
<comment type="subunit">
    <text evidence="2 12">Monomer.</text>
</comment>
<evidence type="ECO:0000259" key="14">
    <source>
        <dbReference type="Pfam" id="PF08264"/>
    </source>
</evidence>
<evidence type="ECO:0000256" key="3">
    <source>
        <dbReference type="ARBA" id="ARBA00022490"/>
    </source>
</evidence>
<dbReference type="InterPro" id="IPR009008">
    <property type="entry name" value="Val/Leu/Ile-tRNA-synth_edit"/>
</dbReference>
<dbReference type="Gene3D" id="1.10.730.10">
    <property type="entry name" value="Isoleucyl-tRNA Synthetase, Domain 1"/>
    <property type="match status" value="1"/>
</dbReference>
<evidence type="ECO:0000256" key="8">
    <source>
        <dbReference type="ARBA" id="ARBA00023054"/>
    </source>
</evidence>
<dbReference type="NCBIfam" id="TIGR00422">
    <property type="entry name" value="valS"/>
    <property type="match status" value="1"/>
</dbReference>
<dbReference type="GO" id="GO:0006438">
    <property type="term" value="P:valyl-tRNA aminoacylation"/>
    <property type="evidence" value="ECO:0007669"/>
    <property type="project" value="UniProtKB-UniRule"/>
</dbReference>
<dbReference type="SUPFAM" id="SSF47323">
    <property type="entry name" value="Anticodon-binding domain of a subclass of class I aminoacyl-tRNA synthetases"/>
    <property type="match status" value="1"/>
</dbReference>
<dbReference type="PRINTS" id="PR00986">
    <property type="entry name" value="TRNASYNTHVAL"/>
</dbReference>
<organism evidence="16 17">
    <name type="scientific">SAR86 cluster bacterium</name>
    <dbReference type="NCBI Taxonomy" id="2030880"/>
    <lineage>
        <taxon>Bacteria</taxon>
        <taxon>Pseudomonadati</taxon>
        <taxon>Pseudomonadota</taxon>
        <taxon>Gammaproteobacteria</taxon>
        <taxon>SAR86 cluster</taxon>
    </lineage>
</organism>
<dbReference type="Pfam" id="PF10458">
    <property type="entry name" value="Val_tRNA-synt_C"/>
    <property type="match status" value="1"/>
</dbReference>
<dbReference type="SUPFAM" id="SSF46589">
    <property type="entry name" value="tRNA-binding arm"/>
    <property type="match status" value="1"/>
</dbReference>
<comment type="subcellular location">
    <subcellularLocation>
        <location evidence="1 12">Cytoplasm</location>
    </subcellularLocation>
</comment>
<feature type="binding site" evidence="12">
    <location>
        <position position="540"/>
    </location>
    <ligand>
        <name>ATP</name>
        <dbReference type="ChEBI" id="CHEBI:30616"/>
    </ligand>
</feature>
<keyword evidence="4 12" id="KW-0436">Ligase</keyword>
<evidence type="ECO:0000256" key="12">
    <source>
        <dbReference type="HAMAP-Rule" id="MF_02004"/>
    </source>
</evidence>
<comment type="caution">
    <text evidence="16">The sequence shown here is derived from an EMBL/GenBank/DDBJ whole genome shotgun (WGS) entry which is preliminary data.</text>
</comment>
<dbReference type="Gene3D" id="1.10.287.380">
    <property type="entry name" value="Valyl-tRNA synthetase, C-terminal domain"/>
    <property type="match status" value="1"/>
</dbReference>
<dbReference type="FunFam" id="1.10.287.380:FF:000001">
    <property type="entry name" value="Valine--tRNA ligase"/>
    <property type="match status" value="1"/>
</dbReference>
<dbReference type="SUPFAM" id="SSF52374">
    <property type="entry name" value="Nucleotidylyl transferase"/>
    <property type="match status" value="1"/>
</dbReference>
<evidence type="ECO:0000259" key="15">
    <source>
        <dbReference type="Pfam" id="PF10458"/>
    </source>
</evidence>
<evidence type="ECO:0000256" key="6">
    <source>
        <dbReference type="ARBA" id="ARBA00022840"/>
    </source>
</evidence>
<dbReference type="InterPro" id="IPR010978">
    <property type="entry name" value="tRNA-bd_arm"/>
</dbReference>
<keyword evidence="6 12" id="KW-0067">ATP-binding</keyword>
<sequence length="930" mass="107241">MDKKPYDPSEIEKKLYQEWEESGLFKPDDSPDTYSLAIPPPNVTGTLHMGHGFQSAIMDCLIRYHRMSGKNTLWQVGTDHAGIATEMVVERRLNAEGKTKESLGRQAFEQKVWDWKKYSGNKITAQLRRLGSSLDWSSERFTLDDDYQNAVISAFIQLFDEGLIYQGKRLVNWDPVLETSLSDLEVINKDQVIKIWEIKYQLEDSGEFVTVATTRPETLLGDMALAVNPNDQRFIHLIGKNASIPLCNRMIPIVADDYVDPEFGTGVVKITPGHDFNDYELGKRHGLHMDKNSLCHVGDEDAFAPISILNKKVEIVGIAPKKFHGMDRFDARKLLLEDLQKEKLLISEDKYESNLPYGDRSDQILEPLLTDQWYVDAKTLAKPAIEAVKSKEIQFVPNNWEKTYFQWMDNIQDWCISRQLWWGHRIPIWYDESNQPYAGFSEKDVREKNDLQGSLRQEEDVLDTWFSSSLWTFATMGWPDKNEKLNLFHPTTTLVTGFDIIFFWVARMIMMTKHLMKEIPFNEVYITGLIKDENGQKMSKSKGNIIDPIDLIDGISLDDLLLKRTEGLMQPQLKDKIIKQTRKQFPDGIESYGTDALRYTYYSLASPGRDINFDIGRIKGYRNFCNKLWNAFRFIEMQAINHDYQTQDNTSDLLSEWMGAKLKQTSDSCQAHIKNYRFDLASAEIYELVWSNFCDWYLEFNKVAIQKSENKTQINELISNLIVNFSNILELLHPFMPFITEELSTKLALLCKKEKSEFLLQSGFTDIGSINEKSMHQLNYIIDIVTAIRVIRAENPGIKNEVLHLIISTDMSAEMQSLVAEQENIISGIARLDGIEFGNEAPTESIEKTLDGYKIIIPLEGLINPEEERIRLQKELSKLENEIKRISSKLDNEQFIAKAPAEVIQKEKEKIEDAKNKKKMLEKSILNLEI</sequence>
<dbReference type="GO" id="GO:0002161">
    <property type="term" value="F:aminoacyl-tRNA deacylase activity"/>
    <property type="evidence" value="ECO:0007669"/>
    <property type="project" value="InterPro"/>
</dbReference>
<dbReference type="SUPFAM" id="SSF50677">
    <property type="entry name" value="ValRS/IleRS/LeuRS editing domain"/>
    <property type="match status" value="1"/>
</dbReference>
<evidence type="ECO:0000256" key="2">
    <source>
        <dbReference type="ARBA" id="ARBA00011245"/>
    </source>
</evidence>
<dbReference type="CDD" id="cd07962">
    <property type="entry name" value="Anticodon_Ia_Val"/>
    <property type="match status" value="1"/>
</dbReference>
<dbReference type="CDD" id="cd00817">
    <property type="entry name" value="ValRS_core"/>
    <property type="match status" value="1"/>
</dbReference>
<dbReference type="InterPro" id="IPR037118">
    <property type="entry name" value="Val-tRNA_synth_C_sf"/>
</dbReference>
<dbReference type="GO" id="GO:0005524">
    <property type="term" value="F:ATP binding"/>
    <property type="evidence" value="ECO:0007669"/>
    <property type="project" value="UniProtKB-UniRule"/>
</dbReference>
<evidence type="ECO:0000256" key="4">
    <source>
        <dbReference type="ARBA" id="ARBA00022598"/>
    </source>
</evidence>
<dbReference type="GO" id="GO:0005829">
    <property type="term" value="C:cytosol"/>
    <property type="evidence" value="ECO:0007669"/>
    <property type="project" value="TreeGrafter"/>
</dbReference>
<evidence type="ECO:0000256" key="10">
    <source>
        <dbReference type="ARBA" id="ARBA00047552"/>
    </source>
</evidence>
<dbReference type="InterPro" id="IPR019499">
    <property type="entry name" value="Val-tRNA_synth_tRNA-bd"/>
</dbReference>
<dbReference type="HAMAP" id="MF_02004">
    <property type="entry name" value="Val_tRNA_synth_type1"/>
    <property type="match status" value="1"/>
</dbReference>
<protein>
    <recommendedName>
        <fullName evidence="12">Valine--tRNA ligase</fullName>
        <ecNumber evidence="12">6.1.1.9</ecNumber>
    </recommendedName>
    <alternativeName>
        <fullName evidence="12">Valyl-tRNA synthetase</fullName>
        <shortName evidence="12">ValRS</shortName>
    </alternativeName>
</protein>
<dbReference type="GO" id="GO:0004832">
    <property type="term" value="F:valine-tRNA ligase activity"/>
    <property type="evidence" value="ECO:0007669"/>
    <property type="project" value="UniProtKB-UniRule"/>
</dbReference>
<dbReference type="InterPro" id="IPR001412">
    <property type="entry name" value="aa-tRNA-synth_I_CS"/>
</dbReference>
<keyword evidence="5 12" id="KW-0547">Nucleotide-binding</keyword>
<dbReference type="PROSITE" id="PS00178">
    <property type="entry name" value="AA_TRNA_LIGASE_I"/>
    <property type="match status" value="1"/>
</dbReference>
<feature type="short sequence motif" description="'HIGH' region" evidence="12">
    <location>
        <begin position="41"/>
        <end position="51"/>
    </location>
</feature>
<gene>
    <name evidence="12" type="primary">valS</name>
    <name evidence="16" type="ORF">DBW98_00710</name>
</gene>
<proteinExistence type="inferred from homology"/>
<dbReference type="EMBL" id="QOPC01000002">
    <property type="protein sequence ID" value="RCL39561.1"/>
    <property type="molecule type" value="Genomic_DNA"/>
</dbReference>
<comment type="domain">
    <text evidence="12">ValRS has two distinct active sites: one for aminoacylation and one for editing. The misactivated threonine is translocated from the active site to the editing site.</text>
</comment>
<dbReference type="AlphaFoldDB" id="A0A368BQP1"/>
<keyword evidence="7 12" id="KW-0648">Protein biosynthesis</keyword>
<dbReference type="PANTHER" id="PTHR11946">
    <property type="entry name" value="VALYL-TRNA SYNTHETASES"/>
    <property type="match status" value="1"/>
</dbReference>
<evidence type="ECO:0000256" key="1">
    <source>
        <dbReference type="ARBA" id="ARBA00004496"/>
    </source>
</evidence>
<keyword evidence="9 12" id="KW-0030">Aminoacyl-tRNA synthetase</keyword>
<comment type="similarity">
    <text evidence="11 12">Belongs to the class-I aminoacyl-tRNA synthetase family. ValS type 1 subfamily.</text>
</comment>
<comment type="catalytic activity">
    <reaction evidence="10 12">
        <text>tRNA(Val) + L-valine + ATP = L-valyl-tRNA(Val) + AMP + diphosphate</text>
        <dbReference type="Rhea" id="RHEA:10704"/>
        <dbReference type="Rhea" id="RHEA-COMP:9672"/>
        <dbReference type="Rhea" id="RHEA-COMP:9708"/>
        <dbReference type="ChEBI" id="CHEBI:30616"/>
        <dbReference type="ChEBI" id="CHEBI:33019"/>
        <dbReference type="ChEBI" id="CHEBI:57762"/>
        <dbReference type="ChEBI" id="CHEBI:78442"/>
        <dbReference type="ChEBI" id="CHEBI:78537"/>
        <dbReference type="ChEBI" id="CHEBI:456215"/>
        <dbReference type="EC" id="6.1.1.9"/>
    </reaction>
</comment>
<evidence type="ECO:0000256" key="7">
    <source>
        <dbReference type="ARBA" id="ARBA00022917"/>
    </source>
</evidence>
<dbReference type="Gene3D" id="3.40.50.620">
    <property type="entry name" value="HUPs"/>
    <property type="match status" value="2"/>
</dbReference>
<feature type="domain" description="Aminoacyl-tRNA synthetase class Ia" evidence="13">
    <location>
        <begin position="15"/>
        <end position="614"/>
    </location>
</feature>
<evidence type="ECO:0000256" key="9">
    <source>
        <dbReference type="ARBA" id="ARBA00023146"/>
    </source>
</evidence>
<evidence type="ECO:0000313" key="17">
    <source>
        <dbReference type="Proteomes" id="UP000253032"/>
    </source>
</evidence>
<dbReference type="EC" id="6.1.1.9" evidence="12"/>
<dbReference type="InterPro" id="IPR033705">
    <property type="entry name" value="Anticodon_Ia_Val"/>
</dbReference>
<dbReference type="InterPro" id="IPR013155">
    <property type="entry name" value="M/V/L/I-tRNA-synth_anticd-bd"/>
</dbReference>
<evidence type="ECO:0000256" key="5">
    <source>
        <dbReference type="ARBA" id="ARBA00022741"/>
    </source>
</evidence>
<dbReference type="PANTHER" id="PTHR11946:SF93">
    <property type="entry name" value="VALINE--TRNA LIGASE, CHLOROPLASTIC_MITOCHONDRIAL 2"/>
    <property type="match status" value="1"/>
</dbReference>
<comment type="function">
    <text evidence="12">Catalyzes the attachment of valine to tRNA(Val). As ValRS can inadvertently accommodate and process structurally similar amino acids such as threonine, to avoid such errors, it has a 'posttransfer' editing activity that hydrolyzes mischarged Thr-tRNA(Val) in a tRNA-dependent manner.</text>
</comment>
<reference evidence="16 17" key="1">
    <citation type="journal article" date="2018" name="Microbiome">
        <title>Fine metagenomic profile of the Mediterranean stratified and mixed water columns revealed by assembly and recruitment.</title>
        <authorList>
            <person name="Haro-Moreno J.M."/>
            <person name="Lopez-Perez M."/>
            <person name="De La Torre J.R."/>
            <person name="Picazo A."/>
            <person name="Camacho A."/>
            <person name="Rodriguez-Valera F."/>
        </authorList>
    </citation>
    <scope>NUCLEOTIDE SEQUENCE [LARGE SCALE GENOMIC DNA]</scope>
    <source>
        <strain evidence="16">MED-G84</strain>
    </source>
</reference>
<evidence type="ECO:0000256" key="11">
    <source>
        <dbReference type="ARBA" id="ARBA00060830"/>
    </source>
</evidence>
<comment type="domain">
    <text evidence="12">The C-terminal coiled-coil domain is crucial for aminoacylation activity.</text>
</comment>
<dbReference type="Proteomes" id="UP000253032">
    <property type="component" value="Unassembled WGS sequence"/>
</dbReference>
<dbReference type="FunFam" id="3.40.50.620:FF:000032">
    <property type="entry name" value="Valine--tRNA ligase"/>
    <property type="match status" value="1"/>
</dbReference>
<keyword evidence="3 12" id="KW-0963">Cytoplasm</keyword>